<feature type="domain" description="GRAM" evidence="2">
    <location>
        <begin position="111"/>
        <end position="189"/>
    </location>
</feature>
<organism evidence="3">
    <name type="scientific">Cucumis melo</name>
    <name type="common">Muskmelon</name>
    <dbReference type="NCBI Taxonomy" id="3656"/>
    <lineage>
        <taxon>Eukaryota</taxon>
        <taxon>Viridiplantae</taxon>
        <taxon>Streptophyta</taxon>
        <taxon>Embryophyta</taxon>
        <taxon>Tracheophyta</taxon>
        <taxon>Spermatophyta</taxon>
        <taxon>Magnoliopsida</taxon>
        <taxon>eudicotyledons</taxon>
        <taxon>Gunneridae</taxon>
        <taxon>Pentapetalae</taxon>
        <taxon>rosids</taxon>
        <taxon>fabids</taxon>
        <taxon>Cucurbitales</taxon>
        <taxon>Cucurbitaceae</taxon>
        <taxon>Benincaseae</taxon>
        <taxon>Cucumis</taxon>
    </lineage>
</organism>
<reference evidence="3" key="1">
    <citation type="submission" date="2023-03" db="UniProtKB">
        <authorList>
            <consortium name="EnsemblPlants"/>
        </authorList>
    </citation>
    <scope>IDENTIFICATION</scope>
</reference>
<dbReference type="Gramene" id="MELO3C005069.2.1">
    <property type="protein sequence ID" value="MELO3C005069.2.1"/>
    <property type="gene ID" value="MELO3C005069.2"/>
</dbReference>
<protein>
    <recommendedName>
        <fullName evidence="2">GRAM domain-containing protein</fullName>
    </recommendedName>
</protein>
<dbReference type="InterPro" id="IPR004182">
    <property type="entry name" value="GRAM"/>
</dbReference>
<evidence type="ECO:0000256" key="1">
    <source>
        <dbReference type="ARBA" id="ARBA00009414"/>
    </source>
</evidence>
<dbReference type="InterPro" id="IPR037848">
    <property type="entry name" value="GEM-like"/>
</dbReference>
<dbReference type="EnsemblPlants" id="MELO3C005069.2.1">
    <property type="protein sequence ID" value="MELO3C005069.2.1"/>
    <property type="gene ID" value="MELO3C005069.2"/>
</dbReference>
<dbReference type="SMART" id="SM00568">
    <property type="entry name" value="GRAM"/>
    <property type="match status" value="1"/>
</dbReference>
<sequence length="236" mass="26778">MEVRMAREVARIPVGSTTLRPVEKSLKRLLPAPVGCQSPDVEPRATKQYVYLTFAVREDGREDTVVSRRSMVGSFAQGVREHVRLGQKIRETVKGKLNLGAKILQVGGLRKVYKQLFSVREGEKLLKACQCHLSTTTGPLAGLLFISTHKLAFCSDKSLKLSSPTGELLRFHYKVVIPVGRIERVNQSKNVMKPSQKYLEIVTVDNFDFWFMGFQNFQKSFRSLQQAISQEWKMNC</sequence>
<evidence type="ECO:0000259" key="2">
    <source>
        <dbReference type="SMART" id="SM00568"/>
    </source>
</evidence>
<proteinExistence type="inferred from homology"/>
<comment type="similarity">
    <text evidence="1">Belongs to the GEM family.</text>
</comment>
<dbReference type="AlphaFoldDB" id="A0A9I9CKH3"/>
<evidence type="ECO:0000313" key="3">
    <source>
        <dbReference type="EnsemblPlants" id="MELO3C005069.2.1"/>
    </source>
</evidence>
<accession>A0A9I9CKH3</accession>
<dbReference type="Pfam" id="PF02893">
    <property type="entry name" value="GRAM"/>
    <property type="match status" value="1"/>
</dbReference>
<dbReference type="Gene3D" id="2.30.29.30">
    <property type="entry name" value="Pleckstrin-homology domain (PH domain)/Phosphotyrosine-binding domain (PTB)"/>
    <property type="match status" value="1"/>
</dbReference>
<dbReference type="InterPro" id="IPR011993">
    <property type="entry name" value="PH-like_dom_sf"/>
</dbReference>
<dbReference type="PANTHER" id="PTHR31969">
    <property type="entry name" value="GEM-LIKE PROTEIN 2"/>
    <property type="match status" value="1"/>
</dbReference>
<name>A0A9I9CKH3_CUCME</name>